<evidence type="ECO:0000259" key="2">
    <source>
        <dbReference type="Pfam" id="PF13559"/>
    </source>
</evidence>
<dbReference type="RefSeq" id="WP_106211116.1">
    <property type="nucleotide sequence ID" value="NZ_PVTL01000003.1"/>
</dbReference>
<protein>
    <submittedName>
        <fullName evidence="3">Uncharacterized protein DUF4129</fullName>
    </submittedName>
</protein>
<dbReference type="Proteomes" id="UP000237983">
    <property type="component" value="Unassembled WGS sequence"/>
</dbReference>
<keyword evidence="1" id="KW-0812">Transmembrane</keyword>
<dbReference type="OrthoDB" id="3389322at2"/>
<evidence type="ECO:0000313" key="3">
    <source>
        <dbReference type="EMBL" id="PRY68941.1"/>
    </source>
</evidence>
<feature type="domain" description="Protein-glutamine gamma-glutamyltransferase-like C-terminal" evidence="2">
    <location>
        <begin position="136"/>
        <end position="202"/>
    </location>
</feature>
<sequence>MILSAAGRVVVEVPVEPDAAEARDWLLRELADPQYDAAKPTWFDRLSGAIVDWFTSLSFSGVGGPPLLGFVLVLVLVVAGIVVAFLVFGLPRLRRRSAAAGTLFGEADVRSAEQLRAAAEARAAEGDYSAAIAEMFRAIARGLAERTIVTTTPGTTAHDFAARAGSVFAELSDALGSAATAFDEVRYLGRTGTLAGYTTVAELERALHSRSPAALPDPESVPA</sequence>
<gene>
    <name evidence="3" type="ORF">B0I08_103146</name>
</gene>
<feature type="transmembrane region" description="Helical" evidence="1">
    <location>
        <begin position="67"/>
        <end position="88"/>
    </location>
</feature>
<name>A0A2T0VFG9_9MICO</name>
<comment type="caution">
    <text evidence="3">The sequence shown here is derived from an EMBL/GenBank/DDBJ whole genome shotgun (WGS) entry which is preliminary data.</text>
</comment>
<reference evidence="3 4" key="1">
    <citation type="submission" date="2018-03" db="EMBL/GenBank/DDBJ databases">
        <title>Genomic Encyclopedia of Type Strains, Phase III (KMG-III): the genomes of soil and plant-associated and newly described type strains.</title>
        <authorList>
            <person name="Whitman W."/>
        </authorList>
    </citation>
    <scope>NUCLEOTIDE SEQUENCE [LARGE SCALE GENOMIC DNA]</scope>
    <source>
        <strain evidence="3 4">CGMCC 1.12484</strain>
    </source>
</reference>
<evidence type="ECO:0000313" key="4">
    <source>
        <dbReference type="Proteomes" id="UP000237983"/>
    </source>
</evidence>
<dbReference type="Pfam" id="PF13559">
    <property type="entry name" value="DUF4129"/>
    <property type="match status" value="1"/>
</dbReference>
<keyword evidence="1" id="KW-0472">Membrane</keyword>
<accession>A0A2T0VFG9</accession>
<keyword evidence="1" id="KW-1133">Transmembrane helix</keyword>
<evidence type="ECO:0000256" key="1">
    <source>
        <dbReference type="SAM" id="Phobius"/>
    </source>
</evidence>
<dbReference type="EMBL" id="PVTL01000003">
    <property type="protein sequence ID" value="PRY68941.1"/>
    <property type="molecule type" value="Genomic_DNA"/>
</dbReference>
<dbReference type="AlphaFoldDB" id="A0A2T0VFG9"/>
<keyword evidence="4" id="KW-1185">Reference proteome</keyword>
<organism evidence="3 4">
    <name type="scientific">Glaciihabitans tibetensis</name>
    <dbReference type="NCBI Taxonomy" id="1266600"/>
    <lineage>
        <taxon>Bacteria</taxon>
        <taxon>Bacillati</taxon>
        <taxon>Actinomycetota</taxon>
        <taxon>Actinomycetes</taxon>
        <taxon>Micrococcales</taxon>
        <taxon>Microbacteriaceae</taxon>
        <taxon>Glaciihabitans</taxon>
    </lineage>
</organism>
<proteinExistence type="predicted"/>
<dbReference type="InterPro" id="IPR025403">
    <property type="entry name" value="TgpA-like_C"/>
</dbReference>